<accession>A0A0F8YJ81</accession>
<dbReference type="AlphaFoldDB" id="A0A0F8YJ81"/>
<sequence>MVKVIKVPLPVDPVPQKFIYVIELGVTQAHYLVEMLRSRYSGSLTATQIVDGLIQTGL</sequence>
<comment type="caution">
    <text evidence="1">The sequence shown here is derived from an EMBL/GenBank/DDBJ whole genome shotgun (WGS) entry which is preliminary data.</text>
</comment>
<proteinExistence type="predicted"/>
<evidence type="ECO:0000313" key="1">
    <source>
        <dbReference type="EMBL" id="KKK81437.1"/>
    </source>
</evidence>
<dbReference type="EMBL" id="LAZR01053125">
    <property type="protein sequence ID" value="KKK81437.1"/>
    <property type="molecule type" value="Genomic_DNA"/>
</dbReference>
<gene>
    <name evidence="1" type="ORF">LCGC14_2813450</name>
</gene>
<name>A0A0F8YJ81_9ZZZZ</name>
<organism evidence="1">
    <name type="scientific">marine sediment metagenome</name>
    <dbReference type="NCBI Taxonomy" id="412755"/>
    <lineage>
        <taxon>unclassified sequences</taxon>
        <taxon>metagenomes</taxon>
        <taxon>ecological metagenomes</taxon>
    </lineage>
</organism>
<reference evidence="1" key="1">
    <citation type="journal article" date="2015" name="Nature">
        <title>Complex archaea that bridge the gap between prokaryotes and eukaryotes.</title>
        <authorList>
            <person name="Spang A."/>
            <person name="Saw J.H."/>
            <person name="Jorgensen S.L."/>
            <person name="Zaremba-Niedzwiedzka K."/>
            <person name="Martijn J."/>
            <person name="Lind A.E."/>
            <person name="van Eijk R."/>
            <person name="Schleper C."/>
            <person name="Guy L."/>
            <person name="Ettema T.J."/>
        </authorList>
    </citation>
    <scope>NUCLEOTIDE SEQUENCE</scope>
</reference>
<protein>
    <submittedName>
        <fullName evidence="1">Uncharacterized protein</fullName>
    </submittedName>
</protein>